<proteinExistence type="predicted"/>
<dbReference type="AlphaFoldDB" id="A0A0D0CBY6"/>
<evidence type="ECO:0000313" key="2">
    <source>
        <dbReference type="EMBL" id="KIK72978.1"/>
    </source>
</evidence>
<feature type="compositionally biased region" description="Polar residues" evidence="1">
    <location>
        <begin position="1"/>
        <end position="20"/>
    </location>
</feature>
<keyword evidence="3" id="KW-1185">Reference proteome</keyword>
<name>A0A0D0CBY6_9AGAM</name>
<dbReference type="Proteomes" id="UP000054538">
    <property type="component" value="Unassembled WGS sequence"/>
</dbReference>
<dbReference type="EMBL" id="KN830236">
    <property type="protein sequence ID" value="KIK72978.1"/>
    <property type="molecule type" value="Genomic_DNA"/>
</dbReference>
<organism evidence="2 3">
    <name type="scientific">Paxillus rubicundulus Ve08.2h10</name>
    <dbReference type="NCBI Taxonomy" id="930991"/>
    <lineage>
        <taxon>Eukaryota</taxon>
        <taxon>Fungi</taxon>
        <taxon>Dikarya</taxon>
        <taxon>Basidiomycota</taxon>
        <taxon>Agaricomycotina</taxon>
        <taxon>Agaricomycetes</taxon>
        <taxon>Agaricomycetidae</taxon>
        <taxon>Boletales</taxon>
        <taxon>Paxilineae</taxon>
        <taxon>Paxillaceae</taxon>
        <taxon>Paxillus</taxon>
    </lineage>
</organism>
<reference evidence="3" key="2">
    <citation type="submission" date="2015-01" db="EMBL/GenBank/DDBJ databases">
        <title>Evolutionary Origins and Diversification of the Mycorrhizal Mutualists.</title>
        <authorList>
            <consortium name="DOE Joint Genome Institute"/>
            <consortium name="Mycorrhizal Genomics Consortium"/>
            <person name="Kohler A."/>
            <person name="Kuo A."/>
            <person name="Nagy L.G."/>
            <person name="Floudas D."/>
            <person name="Copeland A."/>
            <person name="Barry K.W."/>
            <person name="Cichocki N."/>
            <person name="Veneault-Fourrey C."/>
            <person name="LaButti K."/>
            <person name="Lindquist E.A."/>
            <person name="Lipzen A."/>
            <person name="Lundell T."/>
            <person name="Morin E."/>
            <person name="Murat C."/>
            <person name="Riley R."/>
            <person name="Ohm R."/>
            <person name="Sun H."/>
            <person name="Tunlid A."/>
            <person name="Henrissat B."/>
            <person name="Grigoriev I.V."/>
            <person name="Hibbett D.S."/>
            <person name="Martin F."/>
        </authorList>
    </citation>
    <scope>NUCLEOTIDE SEQUENCE [LARGE SCALE GENOMIC DNA]</scope>
    <source>
        <strain evidence="3">Ve08.2h10</strain>
    </source>
</reference>
<protein>
    <submittedName>
        <fullName evidence="2">Uncharacterized protein</fullName>
    </submittedName>
</protein>
<sequence>MSHSHQPPQDFLSQQPSTSRPYGRPGVTVLTERSPTGLKTVFRVFLPSYIL</sequence>
<evidence type="ECO:0000256" key="1">
    <source>
        <dbReference type="SAM" id="MobiDB-lite"/>
    </source>
</evidence>
<dbReference type="InParanoid" id="A0A0D0CBY6"/>
<accession>A0A0D0CBY6</accession>
<feature type="region of interest" description="Disordered" evidence="1">
    <location>
        <begin position="1"/>
        <end position="33"/>
    </location>
</feature>
<reference evidence="2 3" key="1">
    <citation type="submission" date="2014-04" db="EMBL/GenBank/DDBJ databases">
        <authorList>
            <consortium name="DOE Joint Genome Institute"/>
            <person name="Kuo A."/>
            <person name="Kohler A."/>
            <person name="Jargeat P."/>
            <person name="Nagy L.G."/>
            <person name="Floudas D."/>
            <person name="Copeland A."/>
            <person name="Barry K.W."/>
            <person name="Cichocki N."/>
            <person name="Veneault-Fourrey C."/>
            <person name="LaButti K."/>
            <person name="Lindquist E.A."/>
            <person name="Lipzen A."/>
            <person name="Lundell T."/>
            <person name="Morin E."/>
            <person name="Murat C."/>
            <person name="Sun H."/>
            <person name="Tunlid A."/>
            <person name="Henrissat B."/>
            <person name="Grigoriev I.V."/>
            <person name="Hibbett D.S."/>
            <person name="Martin F."/>
            <person name="Nordberg H.P."/>
            <person name="Cantor M.N."/>
            <person name="Hua S.X."/>
        </authorList>
    </citation>
    <scope>NUCLEOTIDE SEQUENCE [LARGE SCALE GENOMIC DNA]</scope>
    <source>
        <strain evidence="2 3">Ve08.2h10</strain>
    </source>
</reference>
<dbReference type="HOGENOM" id="CLU_3107083_0_0_1"/>
<gene>
    <name evidence="2" type="ORF">PAXRUDRAFT_21370</name>
</gene>
<evidence type="ECO:0000313" key="3">
    <source>
        <dbReference type="Proteomes" id="UP000054538"/>
    </source>
</evidence>